<keyword evidence="2" id="KW-1185">Reference proteome</keyword>
<gene>
    <name evidence="1" type="ORF">BaRGS_00019913</name>
</gene>
<proteinExistence type="predicted"/>
<organism evidence="1 2">
    <name type="scientific">Batillaria attramentaria</name>
    <dbReference type="NCBI Taxonomy" id="370345"/>
    <lineage>
        <taxon>Eukaryota</taxon>
        <taxon>Metazoa</taxon>
        <taxon>Spiralia</taxon>
        <taxon>Lophotrochozoa</taxon>
        <taxon>Mollusca</taxon>
        <taxon>Gastropoda</taxon>
        <taxon>Caenogastropoda</taxon>
        <taxon>Sorbeoconcha</taxon>
        <taxon>Cerithioidea</taxon>
        <taxon>Batillariidae</taxon>
        <taxon>Batillaria</taxon>
    </lineage>
</organism>
<accession>A0ABD0KNX1</accession>
<protein>
    <submittedName>
        <fullName evidence="1">Uncharacterized protein</fullName>
    </submittedName>
</protein>
<dbReference type="EMBL" id="JACVVK020000146">
    <property type="protein sequence ID" value="KAK7488778.1"/>
    <property type="molecule type" value="Genomic_DNA"/>
</dbReference>
<dbReference type="AlphaFoldDB" id="A0ABD0KNX1"/>
<sequence>MPVKPKQHFYFWTWEKELTVVELSWNESVTAVATNYFLKSHLIHVPNRIRSRNPTTPSNYFDLRAAEARKHSQCGSSGRNCPFRKSGAIQTGLTNCGALYDLHSASNSRTSYAKTHTIFLSLQPETGTA</sequence>
<dbReference type="Proteomes" id="UP001519460">
    <property type="component" value="Unassembled WGS sequence"/>
</dbReference>
<reference evidence="1 2" key="1">
    <citation type="journal article" date="2023" name="Sci. Data">
        <title>Genome assembly of the Korean intertidal mud-creeper Batillaria attramentaria.</title>
        <authorList>
            <person name="Patra A.K."/>
            <person name="Ho P.T."/>
            <person name="Jun S."/>
            <person name="Lee S.J."/>
            <person name="Kim Y."/>
            <person name="Won Y.J."/>
        </authorList>
    </citation>
    <scope>NUCLEOTIDE SEQUENCE [LARGE SCALE GENOMIC DNA]</scope>
    <source>
        <strain evidence="1">Wonlab-2016</strain>
    </source>
</reference>
<name>A0ABD0KNX1_9CAEN</name>
<evidence type="ECO:0000313" key="2">
    <source>
        <dbReference type="Proteomes" id="UP001519460"/>
    </source>
</evidence>
<comment type="caution">
    <text evidence="1">The sequence shown here is derived from an EMBL/GenBank/DDBJ whole genome shotgun (WGS) entry which is preliminary data.</text>
</comment>
<evidence type="ECO:0000313" key="1">
    <source>
        <dbReference type="EMBL" id="KAK7488778.1"/>
    </source>
</evidence>